<dbReference type="Gene3D" id="2.30.30.140">
    <property type="match status" value="1"/>
</dbReference>
<protein>
    <recommendedName>
        <fullName evidence="4">Tudor domain-containing protein</fullName>
    </recommendedName>
</protein>
<reference evidence="5" key="1">
    <citation type="submission" date="2022-01" db="EMBL/GenBank/DDBJ databases">
        <authorList>
            <person name="King R."/>
        </authorList>
    </citation>
    <scope>NUCLEOTIDE SEQUENCE</scope>
</reference>
<evidence type="ECO:0000256" key="2">
    <source>
        <dbReference type="ARBA" id="ARBA00023242"/>
    </source>
</evidence>
<feature type="region of interest" description="Disordered" evidence="3">
    <location>
        <begin position="451"/>
        <end position="472"/>
    </location>
</feature>
<sequence>MTSILGNEWHISSTGNEILTESGSIKDKQQIYNVALNTDLKEICKPVLHEFTNETPKIILQIHKIRNISAPKANEESQVAPRLLKFTLTDGETYIQAFELVQLGGVSLKNTFPGTKLLLENARISSGYLLLTPQNCKVLGGKVVHLYEKWEITKSVQKNRKNIVDDEDGPPPWVNFGTKIKIGHQENNFKSLVDKTKESKESSEFDQQRQDAIAEAASGAIRKVFSGRVRQNVQVQSTNKKIPERTRERKDGGKFRGKTLVREKDNDERIEKPSEKLSLFAFLEDKLPVNSNQEHYYQNQFSKNNFKEVDSSIEDQNKYDYRRKRTPIPKEFEKSDYNKKNTINNPKRENSYSTPSSNNLTDTVEKKSNGNNQNMNFSIGEQNKQKPNYGAQKTNSYPQNNYQTPNVVKNYSNKQKLYPRQDNPHFQQDNNFHQQYNAHPQQFQQNPLFVHSNQNNHNSEPNKTYSQPQQGNYFQKNQHYPQQNSSYAVQKMTDTYQNSNAYNKHPQRQNFHQNDVDHVTQQVQKMAINGQFASRSLRQHLNLPDDRRNEDVQGKSKDVSVGRMNIGDEIMAKYWEDGKYYNAKIISITDKTFAVMFRDYGNIEEILKSDCQPLLPGNNKFNQQSTGSNRQYSGTMEYRRKNYK</sequence>
<keyword evidence="6" id="KW-1185">Reference proteome</keyword>
<proteinExistence type="predicted"/>
<keyword evidence="2" id="KW-0539">Nucleus</keyword>
<feature type="domain" description="Tudor" evidence="4">
    <location>
        <begin position="563"/>
        <end position="621"/>
    </location>
</feature>
<dbReference type="Proteomes" id="UP001153636">
    <property type="component" value="Chromosome 2"/>
</dbReference>
<dbReference type="OrthoDB" id="434939at2759"/>
<feature type="compositionally biased region" description="Polar residues" evidence="3">
    <location>
        <begin position="619"/>
        <end position="634"/>
    </location>
</feature>
<dbReference type="Pfam" id="PF00567">
    <property type="entry name" value="TUDOR"/>
    <property type="match status" value="1"/>
</dbReference>
<dbReference type="SUPFAM" id="SSF63748">
    <property type="entry name" value="Tudor/PWWP/MBT"/>
    <property type="match status" value="1"/>
</dbReference>
<evidence type="ECO:0000259" key="4">
    <source>
        <dbReference type="PROSITE" id="PS50304"/>
    </source>
</evidence>
<dbReference type="SMART" id="SM01161">
    <property type="entry name" value="DUF1767"/>
    <property type="match status" value="1"/>
</dbReference>
<evidence type="ECO:0000256" key="3">
    <source>
        <dbReference type="SAM" id="MobiDB-lite"/>
    </source>
</evidence>
<gene>
    <name evidence="5" type="ORF">PSYICH_LOCUS7389</name>
</gene>
<organism evidence="5 6">
    <name type="scientific">Psylliodes chrysocephalus</name>
    <dbReference type="NCBI Taxonomy" id="3402493"/>
    <lineage>
        <taxon>Eukaryota</taxon>
        <taxon>Metazoa</taxon>
        <taxon>Ecdysozoa</taxon>
        <taxon>Arthropoda</taxon>
        <taxon>Hexapoda</taxon>
        <taxon>Insecta</taxon>
        <taxon>Pterygota</taxon>
        <taxon>Neoptera</taxon>
        <taxon>Endopterygota</taxon>
        <taxon>Coleoptera</taxon>
        <taxon>Polyphaga</taxon>
        <taxon>Cucujiformia</taxon>
        <taxon>Chrysomeloidea</taxon>
        <taxon>Chrysomelidae</taxon>
        <taxon>Galerucinae</taxon>
        <taxon>Alticini</taxon>
        <taxon>Psylliodes</taxon>
    </lineage>
</organism>
<evidence type="ECO:0000313" key="6">
    <source>
        <dbReference type="Proteomes" id="UP001153636"/>
    </source>
</evidence>
<dbReference type="PANTHER" id="PTHR13681">
    <property type="entry name" value="SURVIVAL OF MOTOR NEURON-RELATED-SPLICING FACTOR 30-RELATED"/>
    <property type="match status" value="1"/>
</dbReference>
<feature type="compositionally biased region" description="Polar residues" evidence="3">
    <location>
        <begin position="369"/>
        <end position="406"/>
    </location>
</feature>
<dbReference type="InterPro" id="IPR013894">
    <property type="entry name" value="RMI1_OB"/>
</dbReference>
<feature type="region of interest" description="Disordered" evidence="3">
    <location>
        <begin position="617"/>
        <end position="644"/>
    </location>
</feature>
<evidence type="ECO:0000313" key="5">
    <source>
        <dbReference type="EMBL" id="CAH1105548.1"/>
    </source>
</evidence>
<evidence type="ECO:0000256" key="1">
    <source>
        <dbReference type="ARBA" id="ARBA00004123"/>
    </source>
</evidence>
<feature type="region of interest" description="Disordered" evidence="3">
    <location>
        <begin position="317"/>
        <end position="406"/>
    </location>
</feature>
<dbReference type="GO" id="GO:0005634">
    <property type="term" value="C:nucleus"/>
    <property type="evidence" value="ECO:0007669"/>
    <property type="project" value="UniProtKB-SubCell"/>
</dbReference>
<dbReference type="InterPro" id="IPR002999">
    <property type="entry name" value="Tudor"/>
</dbReference>
<dbReference type="InterPro" id="IPR042470">
    <property type="entry name" value="RMI1_N_C_sf"/>
</dbReference>
<feature type="region of interest" description="Disordered" evidence="3">
    <location>
        <begin position="234"/>
        <end position="269"/>
    </location>
</feature>
<comment type="subcellular location">
    <subcellularLocation>
        <location evidence="1">Nucleus</location>
    </subcellularLocation>
</comment>
<name>A0A9P0CS37_9CUCU</name>
<accession>A0A9P0CS37</accession>
<dbReference type="AlphaFoldDB" id="A0A9P0CS37"/>
<feature type="compositionally biased region" description="Basic and acidic residues" evidence="3">
    <location>
        <begin position="241"/>
        <end position="269"/>
    </location>
</feature>
<dbReference type="PANTHER" id="PTHR13681:SF24">
    <property type="entry name" value="TUDOR DOMAIN-CONTAINING PROTEIN 3"/>
    <property type="match status" value="1"/>
</dbReference>
<dbReference type="PROSITE" id="PS50304">
    <property type="entry name" value="TUDOR"/>
    <property type="match status" value="1"/>
</dbReference>
<feature type="compositionally biased region" description="Basic and acidic residues" evidence="3">
    <location>
        <begin position="328"/>
        <end position="339"/>
    </location>
</feature>
<dbReference type="Pfam" id="PF08585">
    <property type="entry name" value="RMI1_N_C"/>
    <property type="match status" value="1"/>
</dbReference>
<feature type="compositionally biased region" description="Polar residues" evidence="3">
    <location>
        <begin position="340"/>
        <end position="362"/>
    </location>
</feature>
<dbReference type="SMART" id="SM00333">
    <property type="entry name" value="TUDOR"/>
    <property type="match status" value="1"/>
</dbReference>
<dbReference type="EMBL" id="OV651814">
    <property type="protein sequence ID" value="CAH1105548.1"/>
    <property type="molecule type" value="Genomic_DNA"/>
</dbReference>
<dbReference type="Gene3D" id="2.40.50.770">
    <property type="entry name" value="RecQ-mediated genome instability protein Rmi1, C-terminal domain"/>
    <property type="match status" value="1"/>
</dbReference>